<dbReference type="PANTHER" id="PTHR45586">
    <property type="entry name" value="TPR REPEAT-CONTAINING PROTEIN PA4667"/>
    <property type="match status" value="1"/>
</dbReference>
<protein>
    <submittedName>
        <fullName evidence="5">TPR repeats containing protein</fullName>
    </submittedName>
</protein>
<keyword evidence="4" id="KW-0732">Signal</keyword>
<keyword evidence="1" id="KW-0677">Repeat</keyword>
<gene>
    <name evidence="5" type="primary">nrfG</name>
    <name evidence="5" type="ORF">MFUM_2123</name>
</gene>
<organism evidence="5 6">
    <name type="scientific">Candidatus Methylacidiphilum fumarolicum</name>
    <dbReference type="NCBI Taxonomy" id="591154"/>
    <lineage>
        <taxon>Bacteria</taxon>
        <taxon>Pseudomonadati</taxon>
        <taxon>Verrucomicrobiota</taxon>
        <taxon>Methylacidiphilae</taxon>
        <taxon>Methylacidiphilales</taxon>
        <taxon>Methylacidiphilaceae</taxon>
        <taxon>Methylacidiphilum (ex Ratnadevi et al. 2023)</taxon>
    </lineage>
</organism>
<feature type="repeat" description="TPR" evidence="3">
    <location>
        <begin position="176"/>
        <end position="209"/>
    </location>
</feature>
<feature type="repeat" description="TPR" evidence="3">
    <location>
        <begin position="653"/>
        <end position="686"/>
    </location>
</feature>
<dbReference type="PANTHER" id="PTHR45586:SF15">
    <property type="entry name" value="TPR REPEAT-CONTAINING PROTEIN YPIA"/>
    <property type="match status" value="1"/>
</dbReference>
<evidence type="ECO:0000256" key="1">
    <source>
        <dbReference type="ARBA" id="ARBA00022737"/>
    </source>
</evidence>
<keyword evidence="2 3" id="KW-0802">TPR repeat</keyword>
<proteinExistence type="predicted"/>
<dbReference type="EMBL" id="OX458932">
    <property type="protein sequence ID" value="CAI9086437.1"/>
    <property type="molecule type" value="Genomic_DNA"/>
</dbReference>
<dbReference type="InterPro" id="IPR011990">
    <property type="entry name" value="TPR-like_helical_dom_sf"/>
</dbReference>
<dbReference type="Gene3D" id="1.25.40.10">
    <property type="entry name" value="Tetratricopeptide repeat domain"/>
    <property type="match status" value="6"/>
</dbReference>
<dbReference type="InterPro" id="IPR019734">
    <property type="entry name" value="TPR_rpt"/>
</dbReference>
<feature type="repeat" description="TPR" evidence="3">
    <location>
        <begin position="250"/>
        <end position="283"/>
    </location>
</feature>
<name>A0ABN8XIA2_9BACT</name>
<evidence type="ECO:0000256" key="3">
    <source>
        <dbReference type="PROSITE-ProRule" id="PRU00339"/>
    </source>
</evidence>
<dbReference type="Proteomes" id="UP001161497">
    <property type="component" value="Chromosome"/>
</dbReference>
<feature type="chain" id="PRO_5047042100" evidence="4">
    <location>
        <begin position="26"/>
        <end position="845"/>
    </location>
</feature>
<dbReference type="Pfam" id="PF13432">
    <property type="entry name" value="TPR_16"/>
    <property type="match status" value="1"/>
</dbReference>
<evidence type="ECO:0000313" key="5">
    <source>
        <dbReference type="EMBL" id="CAI9086437.1"/>
    </source>
</evidence>
<evidence type="ECO:0000256" key="4">
    <source>
        <dbReference type="SAM" id="SignalP"/>
    </source>
</evidence>
<dbReference type="Pfam" id="PF13174">
    <property type="entry name" value="TPR_6"/>
    <property type="match status" value="2"/>
</dbReference>
<keyword evidence="6" id="KW-1185">Reference proteome</keyword>
<feature type="signal peptide" evidence="4">
    <location>
        <begin position="1"/>
        <end position="25"/>
    </location>
</feature>
<evidence type="ECO:0000256" key="2">
    <source>
        <dbReference type="ARBA" id="ARBA00022803"/>
    </source>
</evidence>
<dbReference type="PROSITE" id="PS50005">
    <property type="entry name" value="TPR"/>
    <property type="match status" value="5"/>
</dbReference>
<dbReference type="RefSeq" id="WP_009059205.1">
    <property type="nucleotide sequence ID" value="NZ_JAHXRZ010000001.1"/>
</dbReference>
<feature type="repeat" description="TPR" evidence="3">
    <location>
        <begin position="361"/>
        <end position="394"/>
    </location>
</feature>
<reference evidence="5" key="1">
    <citation type="submission" date="2023-03" db="EMBL/GenBank/DDBJ databases">
        <authorList>
            <person name="Cremers G."/>
            <person name="Picone N."/>
        </authorList>
    </citation>
    <scope>NUCLEOTIDE SEQUENCE</scope>
    <source>
        <strain evidence="5">Sample_alias</strain>
    </source>
</reference>
<feature type="repeat" description="TPR" evidence="3">
    <location>
        <begin position="506"/>
        <end position="539"/>
    </location>
</feature>
<evidence type="ECO:0000313" key="6">
    <source>
        <dbReference type="Proteomes" id="UP001161497"/>
    </source>
</evidence>
<sequence>MIKRLLLFFFLFLTTYCSSSWNSFALGLEKHLYDQINESMDDSLLSRVVELSKEFEKNYPQSSDLAAVYLKHAEALYFLAKYEDLVTLLSQKGLPPFSVEDSGKIAFWRAEAYRAMGKWTEAIREYETAEKYLLDTALLEKVWIRKGFSLWQDGKTKEAQETISKVLHSKNAASCAEALLIFGKIALSNGNQNEAKEYFHSVIAKSPNSESGIEAKYWTGKLLEQNHPQEAVPYFQSVVDQAGFSRDINILGFLELGKTYLALEETGKAMQAFEKGLSLCKKEELQLLFVKYYLDAAIALSRLNEARQKLFSMFPLEKGSKIGAWVRFIEAEEEAKNEQYDFALLLLEKLLDSQSLLGTDKQVEYSLGRIYYEMGSKEPATKYFYKALASTDAHVSEHALFYLGLIDYDKSKFEDSADKFAQAFQKQGELEEEALYNVLLSRARMHNVDDFLKAKEAFLLKYPTSSFRLEIYLTEANLWEELNQFDNAIGILEKALSDPLIKKEKAILLLNLGKLFLKQAKYAEATEEFMRLCDDYPTDKFVPEALYLAVFSDYLAGHIGAHAAREKMIEILRKYPSDPIAPKALFSAAEYAYDEADFYGARWLFEEVPKDYPNSELGDQAYYWASKAAIECKDLSGAVLLLEKIPENSPIKSEARLLQGKIYFDQSQYPAAVSLFDGVLDKEPTGKLHVIALLRKADCFFAMAAKEKKYYQEASSLYSNVIKDPSADIEEKDEAAFKFAVCLQKQGRIEDALASFLDVLNGRTDHIKYDADRETSHALQSTLFPEFYWRIKAGVEAALIKEEQKDWVGALTIYRKLESLGGPTQQEFHETLNRLKKEHFLTEGF</sequence>
<dbReference type="SMART" id="SM00028">
    <property type="entry name" value="TPR"/>
    <property type="match status" value="10"/>
</dbReference>
<accession>A0ABN8XIA2</accession>
<dbReference type="SUPFAM" id="SSF48452">
    <property type="entry name" value="TPR-like"/>
    <property type="match status" value="4"/>
</dbReference>
<dbReference type="Pfam" id="PF13181">
    <property type="entry name" value="TPR_8"/>
    <property type="match status" value="2"/>
</dbReference>
<dbReference type="InterPro" id="IPR051012">
    <property type="entry name" value="CellSynth/LPSAsmb/PSIAsmb"/>
</dbReference>